<feature type="transmembrane region" description="Helical" evidence="5">
    <location>
        <begin position="279"/>
        <end position="298"/>
    </location>
</feature>
<evidence type="ECO:0000313" key="8">
    <source>
        <dbReference type="Proteomes" id="UP001589707"/>
    </source>
</evidence>
<name>A0ABV5X625_9MICO</name>
<dbReference type="SUPFAM" id="SSF90123">
    <property type="entry name" value="ABC transporter transmembrane region"/>
    <property type="match status" value="1"/>
</dbReference>
<dbReference type="InterPro" id="IPR027417">
    <property type="entry name" value="P-loop_NTPase"/>
</dbReference>
<dbReference type="GO" id="GO:0005524">
    <property type="term" value="F:ATP binding"/>
    <property type="evidence" value="ECO:0007669"/>
    <property type="project" value="UniProtKB-KW"/>
</dbReference>
<dbReference type="InterPro" id="IPR011527">
    <property type="entry name" value="ABC1_TM_dom"/>
</dbReference>
<keyword evidence="4 5" id="KW-0472">Membrane</keyword>
<comment type="subcellular location">
    <subcellularLocation>
        <location evidence="1">Cell membrane</location>
        <topology evidence="1">Multi-pass membrane protein</topology>
    </subcellularLocation>
</comment>
<keyword evidence="8" id="KW-1185">Reference proteome</keyword>
<sequence>MEVKIDLFAPVRSRIVLIVVLNLLAGIATVVPFIAVVELARVLLPALSSAPVDGGLAWMVVIVASVSLIVRFALLMAAGLVSHLADNDLQLEIRTRLVEHLRQLPLGWFDSSASGGVKKAVENDVNALHQLIAHSIQDVVLAVTLPVVSLVYLFAIDWRMALATLVPLVLVLAIFPVMMRGSKERYVEYDASLGRLTNAVIEFIHGIAVVKSFGQTGRSHQRYRDETRAFTRFYGDWMRSSSLPQTLIDLVTAPLVILVYLTGVGAILVTAGSLTPVDLLPALLLGLGIAAPYLQLGYTSQYLREAFNARDAIVALLSTPTMVYPDVPEYPEGNQVVLDRVGFSYDGDHDVLTDIVARCAPGTVTALVGPSGSGKSTLARLVPRFYDVTGGALHIGGQDVRQLAAETLYGQVGFVFQDPYLLRTTIRDNIRLARPDAENTEVERVAKAAQIHDRILALPKGYESVIGDDANFSGSTD</sequence>
<evidence type="ECO:0000313" key="7">
    <source>
        <dbReference type="EMBL" id="MFB9777496.1"/>
    </source>
</evidence>
<proteinExistence type="predicted"/>
<feature type="transmembrane region" description="Helical" evidence="5">
    <location>
        <begin position="139"/>
        <end position="155"/>
    </location>
</feature>
<gene>
    <name evidence="7" type="ORF">ACFFN1_14040</name>
</gene>
<dbReference type="CDD" id="cd07346">
    <property type="entry name" value="ABC_6TM_exporters"/>
    <property type="match status" value="1"/>
</dbReference>
<accession>A0ABV5X625</accession>
<evidence type="ECO:0000256" key="2">
    <source>
        <dbReference type="ARBA" id="ARBA00022692"/>
    </source>
</evidence>
<keyword evidence="2 5" id="KW-0812">Transmembrane</keyword>
<dbReference type="InterPro" id="IPR036640">
    <property type="entry name" value="ABC1_TM_sf"/>
</dbReference>
<dbReference type="PANTHER" id="PTHR24221:SF590">
    <property type="entry name" value="COMPONENT LINKED WITH THE ASSEMBLY OF CYTOCHROME' TRANSPORT TRANSMEMBRANE ATP-BINDING PROTEIN ABC TRANSPORTER CYDD-RELATED"/>
    <property type="match status" value="1"/>
</dbReference>
<dbReference type="PROSITE" id="PS50929">
    <property type="entry name" value="ABC_TM1F"/>
    <property type="match status" value="1"/>
</dbReference>
<evidence type="ECO:0000256" key="3">
    <source>
        <dbReference type="ARBA" id="ARBA00022989"/>
    </source>
</evidence>
<evidence type="ECO:0000256" key="4">
    <source>
        <dbReference type="ARBA" id="ARBA00023136"/>
    </source>
</evidence>
<feature type="transmembrane region" description="Helical" evidence="5">
    <location>
        <begin position="56"/>
        <end position="81"/>
    </location>
</feature>
<evidence type="ECO:0000256" key="1">
    <source>
        <dbReference type="ARBA" id="ARBA00004651"/>
    </source>
</evidence>
<dbReference type="Gene3D" id="1.20.1560.10">
    <property type="entry name" value="ABC transporter type 1, transmembrane domain"/>
    <property type="match status" value="1"/>
</dbReference>
<dbReference type="InterPro" id="IPR039421">
    <property type="entry name" value="Type_1_exporter"/>
</dbReference>
<keyword evidence="7" id="KW-0067">ATP-binding</keyword>
<dbReference type="InterPro" id="IPR003439">
    <property type="entry name" value="ABC_transporter-like_ATP-bd"/>
</dbReference>
<feature type="transmembrane region" description="Helical" evidence="5">
    <location>
        <begin position="247"/>
        <end position="273"/>
    </location>
</feature>
<dbReference type="EMBL" id="JBHMAU010000117">
    <property type="protein sequence ID" value="MFB9777496.1"/>
    <property type="molecule type" value="Genomic_DNA"/>
</dbReference>
<reference evidence="7 8" key="1">
    <citation type="submission" date="2024-09" db="EMBL/GenBank/DDBJ databases">
        <authorList>
            <person name="Sun Q."/>
            <person name="Mori K."/>
        </authorList>
    </citation>
    <scope>NUCLEOTIDE SEQUENCE [LARGE SCALE GENOMIC DNA]</scope>
    <source>
        <strain evidence="7 8">JCM 11683</strain>
    </source>
</reference>
<dbReference type="PANTHER" id="PTHR24221">
    <property type="entry name" value="ATP-BINDING CASSETTE SUB-FAMILY B"/>
    <property type="match status" value="1"/>
</dbReference>
<keyword evidence="3 5" id="KW-1133">Transmembrane helix</keyword>
<dbReference type="SUPFAM" id="SSF52540">
    <property type="entry name" value="P-loop containing nucleoside triphosphate hydrolases"/>
    <property type="match status" value="1"/>
</dbReference>
<evidence type="ECO:0000256" key="5">
    <source>
        <dbReference type="SAM" id="Phobius"/>
    </source>
</evidence>
<comment type="caution">
    <text evidence="7">The sequence shown here is derived from an EMBL/GenBank/DDBJ whole genome shotgun (WGS) entry which is preliminary data.</text>
</comment>
<keyword evidence="7" id="KW-0547">Nucleotide-binding</keyword>
<feature type="transmembrane region" description="Helical" evidence="5">
    <location>
        <begin position="15"/>
        <end position="36"/>
    </location>
</feature>
<organism evidence="7 8">
    <name type="scientific">Brevibacterium otitidis</name>
    <dbReference type="NCBI Taxonomy" id="53364"/>
    <lineage>
        <taxon>Bacteria</taxon>
        <taxon>Bacillati</taxon>
        <taxon>Actinomycetota</taxon>
        <taxon>Actinomycetes</taxon>
        <taxon>Micrococcales</taxon>
        <taxon>Brevibacteriaceae</taxon>
        <taxon>Brevibacterium</taxon>
    </lineage>
</organism>
<evidence type="ECO:0000259" key="6">
    <source>
        <dbReference type="PROSITE" id="PS50929"/>
    </source>
</evidence>
<feature type="transmembrane region" description="Helical" evidence="5">
    <location>
        <begin position="161"/>
        <end position="179"/>
    </location>
</feature>
<protein>
    <submittedName>
        <fullName evidence="7">ABC transporter ATP-binding protein</fullName>
    </submittedName>
</protein>
<feature type="domain" description="ABC transmembrane type-1" evidence="6">
    <location>
        <begin position="16"/>
        <end position="305"/>
    </location>
</feature>
<dbReference type="Gene3D" id="3.40.50.300">
    <property type="entry name" value="P-loop containing nucleotide triphosphate hydrolases"/>
    <property type="match status" value="1"/>
</dbReference>
<dbReference type="Pfam" id="PF00664">
    <property type="entry name" value="ABC_membrane"/>
    <property type="match status" value="1"/>
</dbReference>
<dbReference type="RefSeq" id="WP_376841463.1">
    <property type="nucleotide sequence ID" value="NZ_JBHMAU010000117.1"/>
</dbReference>
<dbReference type="Pfam" id="PF00005">
    <property type="entry name" value="ABC_tran"/>
    <property type="match status" value="1"/>
</dbReference>
<dbReference type="Proteomes" id="UP001589707">
    <property type="component" value="Unassembled WGS sequence"/>
</dbReference>